<evidence type="ECO:0000313" key="2">
    <source>
        <dbReference type="EMBL" id="UGS25481.1"/>
    </source>
</evidence>
<keyword evidence="3" id="KW-1185">Reference proteome</keyword>
<dbReference type="RefSeq" id="WP_231819335.1">
    <property type="nucleotide sequence ID" value="NZ_CP082781.1"/>
</dbReference>
<name>A0ABY3RS05_9MICO</name>
<proteinExistence type="predicted"/>
<protein>
    <submittedName>
        <fullName evidence="2">Uncharacterized protein</fullName>
    </submittedName>
</protein>
<accession>A0ABY3RS05</accession>
<evidence type="ECO:0000256" key="1">
    <source>
        <dbReference type="SAM" id="SignalP"/>
    </source>
</evidence>
<reference evidence="2 3" key="1">
    <citation type="submission" date="2023-01" db="EMBL/GenBank/DDBJ databases">
        <title>Characterization of estradiol degrading bacteria Microbacterium sp. MZT7 and reveal degrading genes through genome analysis.</title>
        <authorList>
            <person name="Hao P."/>
            <person name="Gao Y."/>
        </authorList>
    </citation>
    <scope>NUCLEOTIDE SEQUENCE [LARGE SCALE GENOMIC DNA]</scope>
    <source>
        <strain evidence="2 3">MZT7</strain>
    </source>
</reference>
<sequence length="82" mass="9012">MKNSKKKLITANLVSLTIATASVILTALPANAVTGISRHSSASACVAENRLYVQEGYQTTAYTKTSDLNPTWYFYYTNSNWS</sequence>
<feature type="chain" id="PRO_5046603682" evidence="1">
    <location>
        <begin position="33"/>
        <end position="82"/>
    </location>
</feature>
<organism evidence="2 3">
    <name type="scientific">Microbacterium resistens</name>
    <dbReference type="NCBI Taxonomy" id="156977"/>
    <lineage>
        <taxon>Bacteria</taxon>
        <taxon>Bacillati</taxon>
        <taxon>Actinomycetota</taxon>
        <taxon>Actinomycetes</taxon>
        <taxon>Micrococcales</taxon>
        <taxon>Microbacteriaceae</taxon>
        <taxon>Microbacterium</taxon>
    </lineage>
</organism>
<keyword evidence="1" id="KW-0732">Signal</keyword>
<dbReference type="EMBL" id="CP082781">
    <property type="protein sequence ID" value="UGS25481.1"/>
    <property type="molecule type" value="Genomic_DNA"/>
</dbReference>
<gene>
    <name evidence="2" type="ORF">K8F61_12420</name>
</gene>
<feature type="signal peptide" evidence="1">
    <location>
        <begin position="1"/>
        <end position="32"/>
    </location>
</feature>
<evidence type="ECO:0000313" key="3">
    <source>
        <dbReference type="Proteomes" id="UP001199642"/>
    </source>
</evidence>
<dbReference type="Proteomes" id="UP001199642">
    <property type="component" value="Chromosome"/>
</dbReference>